<dbReference type="GeneID" id="69540450"/>
<name>A0ABY8GJ64_EDWIC</name>
<accession>A0ABY8GJ64</accession>
<keyword evidence="2" id="KW-1185">Reference proteome</keyword>
<evidence type="ECO:0000313" key="2">
    <source>
        <dbReference type="Proteomes" id="UP001222680"/>
    </source>
</evidence>
<sequence>MKKRFIAGACCPVCHAMDSLVLWQVNEHEQMQCVRCGHRITPSAQAPASERIIGRFKP</sequence>
<proteinExistence type="predicted"/>
<protein>
    <submittedName>
        <fullName evidence="1">YheV family putative metal-binding protein</fullName>
    </submittedName>
</protein>
<evidence type="ECO:0000313" key="1">
    <source>
        <dbReference type="EMBL" id="WFN97466.1"/>
    </source>
</evidence>
<dbReference type="Pfam" id="PF09526">
    <property type="entry name" value="DUF2387"/>
    <property type="match status" value="1"/>
</dbReference>
<reference evidence="1 2" key="1">
    <citation type="submission" date="2022-02" db="EMBL/GenBank/DDBJ databases">
        <title>Phenotypic, genotypic and serological characterization of Edwardsiella ictaluri from catfish and ornamental fish species.</title>
        <authorList>
            <person name="Rose D."/>
            <person name="Tekedar H.C."/>
            <person name="Waldbieser G.C."/>
            <person name="Aarattuthodi S."/>
            <person name="Griffin M.J."/>
        </authorList>
    </citation>
    <scope>NUCLEOTIDE SEQUENCE [LARGE SCALE GENOMIC DNA]</scope>
    <source>
        <strain evidence="1 2">13 TAL-140 K3</strain>
    </source>
</reference>
<dbReference type="InterPro" id="IPR012658">
    <property type="entry name" value="YheV"/>
</dbReference>
<dbReference type="RefSeq" id="WP_015872776.1">
    <property type="nucleotide sequence ID" value="NZ_AP028097.1"/>
</dbReference>
<dbReference type="Proteomes" id="UP001222680">
    <property type="component" value="Chromosome"/>
</dbReference>
<organism evidence="1 2">
    <name type="scientific">Edwardsiella ictaluri</name>
    <dbReference type="NCBI Taxonomy" id="67780"/>
    <lineage>
        <taxon>Bacteria</taxon>
        <taxon>Pseudomonadati</taxon>
        <taxon>Pseudomonadota</taxon>
        <taxon>Gammaproteobacteria</taxon>
        <taxon>Enterobacterales</taxon>
        <taxon>Hafniaceae</taxon>
        <taxon>Edwardsiella</taxon>
    </lineage>
</organism>
<dbReference type="NCBIfam" id="TIGR02443">
    <property type="entry name" value="YheV family putative zinc ribbon protein"/>
    <property type="match status" value="1"/>
</dbReference>
<gene>
    <name evidence="1" type="ORF">MAY91_05330</name>
</gene>
<dbReference type="EMBL" id="CP092014">
    <property type="protein sequence ID" value="WFN97466.1"/>
    <property type="molecule type" value="Genomic_DNA"/>
</dbReference>